<comment type="caution">
    <text evidence="1">The sequence shown here is derived from an EMBL/GenBank/DDBJ whole genome shotgun (WGS) entry which is preliminary data.</text>
</comment>
<protein>
    <submittedName>
        <fullName evidence="1">Uncharacterized protein</fullName>
    </submittedName>
</protein>
<organism evidence="1 2">
    <name type="scientific">Marasmiellus scandens</name>
    <dbReference type="NCBI Taxonomy" id="2682957"/>
    <lineage>
        <taxon>Eukaryota</taxon>
        <taxon>Fungi</taxon>
        <taxon>Dikarya</taxon>
        <taxon>Basidiomycota</taxon>
        <taxon>Agaricomycotina</taxon>
        <taxon>Agaricomycetes</taxon>
        <taxon>Agaricomycetidae</taxon>
        <taxon>Agaricales</taxon>
        <taxon>Marasmiineae</taxon>
        <taxon>Omphalotaceae</taxon>
        <taxon>Marasmiellus</taxon>
    </lineage>
</organism>
<sequence length="294" mass="33608">MPTSEHQADIEHYSTLLVKYINIVDTICLPLREDQHQFSTSYALYCENAKQTRSQNESLVAAISGQDQHMHTLYRREMEKLVEKEPATFYDRIEIASAALHLINELQFEIRKLPWTARLDVERRKYELHQETLKSLPPATWVPTSLLPVVNLVSMNNEDQPLSPDEVGVLIRDDAYRRQAAQRDLMQSEAQAVTPPPDQIPSRISKKQLAGFQAAHARLLGRIFQRMLSPAGEVEIFLVQGIEVKGEQLFFRISSSAVGRQDVPADEFWSLIKQSKVFPMAPRIRSGSSRSRSR</sequence>
<keyword evidence="2" id="KW-1185">Reference proteome</keyword>
<evidence type="ECO:0000313" key="1">
    <source>
        <dbReference type="EMBL" id="KAK7472250.1"/>
    </source>
</evidence>
<gene>
    <name evidence="1" type="ORF">VKT23_000371</name>
</gene>
<evidence type="ECO:0000313" key="2">
    <source>
        <dbReference type="Proteomes" id="UP001498398"/>
    </source>
</evidence>
<proteinExistence type="predicted"/>
<dbReference type="Proteomes" id="UP001498398">
    <property type="component" value="Unassembled WGS sequence"/>
</dbReference>
<name>A0ABR1K795_9AGAR</name>
<reference evidence="1 2" key="1">
    <citation type="submission" date="2024-01" db="EMBL/GenBank/DDBJ databases">
        <title>A draft genome for the cacao thread blight pathogen Marasmiellus scandens.</title>
        <authorList>
            <person name="Baruah I.K."/>
            <person name="Leung J."/>
            <person name="Bukari Y."/>
            <person name="Amoako-Attah I."/>
            <person name="Meinhardt L.W."/>
            <person name="Bailey B.A."/>
            <person name="Cohen S.P."/>
        </authorList>
    </citation>
    <scope>NUCLEOTIDE SEQUENCE [LARGE SCALE GENOMIC DNA]</scope>
    <source>
        <strain evidence="1 2">GH-19</strain>
    </source>
</reference>
<dbReference type="EMBL" id="JBANRG010000001">
    <property type="protein sequence ID" value="KAK7472250.1"/>
    <property type="molecule type" value="Genomic_DNA"/>
</dbReference>
<accession>A0ABR1K795</accession>